<dbReference type="SMART" id="SM00320">
    <property type="entry name" value="WD40"/>
    <property type="match status" value="5"/>
</dbReference>
<sequence>MAETRSPLGAVRTNVLALSSTHLPSPTRAPIKATSSPKQLYPIFLQDRSLSPTSANFPARNGLVDSDKGRVSGPRKRSRSSVFAPTEGDSGVVDRSEPGITDYFPSLVQRRPGSYSHASSKSIAGDTQKVPAAPEVHLWRRSRARFGMSRAPARPALASAPAFLSTLVTRTQGDTLSDCWSITLPSLHSPSGQDRDFSPALALAFSDDARRLTQQEAAMSGRKRLLAMGDEEGAIKILDVDQPSSLQAEASGIWWRAHNNGVFDLKWCDNDTRLLSASADQTLRIHDVSQDSSKLLAVLGGHTSTIKSTVFLDPSRSNNLSDSGNSNIIASGGRDGNINIYDLRCHGAFSQLNDLSTSLDTAVRRSARARNARDAASNQVINPVMTLRQPHNVPTGRRSTTETRSVSRTITSLVALQSMPGILASGGSFDGIVKLWDIRCPDPSSSTRPKATPYGVLPDPTILGNPSRRSRSVNALCESPTNGDLFALCGDSQIHVLRPSAAKTEYEPLEAILPQKFVHPDLLTRSFYIRMSLSADGKYLACGSSHAGVMVWDTGSHGNTAVNGSRLPVPKQHGSSHEPEVIAVDWGRDILVASSDDCTTRLWRPNPEVAAALTSTRGTEQEWSGIV</sequence>
<evidence type="ECO:0000256" key="1">
    <source>
        <dbReference type="ARBA" id="ARBA00004906"/>
    </source>
</evidence>
<dbReference type="GO" id="GO:0030674">
    <property type="term" value="F:protein-macromolecule adaptor activity"/>
    <property type="evidence" value="ECO:0007669"/>
    <property type="project" value="TreeGrafter"/>
</dbReference>
<dbReference type="EMBL" id="CP086717">
    <property type="protein sequence ID" value="WOO82847.1"/>
    <property type="molecule type" value="Genomic_DNA"/>
</dbReference>
<dbReference type="InterPro" id="IPR051865">
    <property type="entry name" value="WD-repeat_CDT2_adapter"/>
</dbReference>
<evidence type="ECO:0000313" key="6">
    <source>
        <dbReference type="EMBL" id="WOO82847.1"/>
    </source>
</evidence>
<dbReference type="SUPFAM" id="SSF50978">
    <property type="entry name" value="WD40 repeat-like"/>
    <property type="match status" value="1"/>
</dbReference>
<feature type="region of interest" description="Disordered" evidence="5">
    <location>
        <begin position="444"/>
        <end position="465"/>
    </location>
</feature>
<comment type="similarity">
    <text evidence="3">Belongs to the WD repeat cdt2 family.</text>
</comment>
<dbReference type="PANTHER" id="PTHR22852:SF0">
    <property type="entry name" value="DENTICLELESS PROTEIN HOMOLOG"/>
    <property type="match status" value="1"/>
</dbReference>
<dbReference type="InterPro" id="IPR001680">
    <property type="entry name" value="WD40_rpt"/>
</dbReference>
<organism evidence="6 7">
    <name type="scientific">Vanrija pseudolonga</name>
    <dbReference type="NCBI Taxonomy" id="143232"/>
    <lineage>
        <taxon>Eukaryota</taxon>
        <taxon>Fungi</taxon>
        <taxon>Dikarya</taxon>
        <taxon>Basidiomycota</taxon>
        <taxon>Agaricomycotina</taxon>
        <taxon>Tremellomycetes</taxon>
        <taxon>Trichosporonales</taxon>
        <taxon>Trichosporonaceae</taxon>
        <taxon>Vanrija</taxon>
    </lineage>
</organism>
<dbReference type="Pfam" id="PF00400">
    <property type="entry name" value="WD40"/>
    <property type="match status" value="2"/>
</dbReference>
<dbReference type="InterPro" id="IPR015943">
    <property type="entry name" value="WD40/YVTN_repeat-like_dom_sf"/>
</dbReference>
<comment type="pathway">
    <text evidence="1">Protein modification; protein ubiquitination.</text>
</comment>
<reference evidence="6" key="1">
    <citation type="submission" date="2023-10" db="EMBL/GenBank/DDBJ databases">
        <authorList>
            <person name="Noh H."/>
        </authorList>
    </citation>
    <scope>NUCLEOTIDE SEQUENCE</scope>
    <source>
        <strain evidence="6">DUCC4014</strain>
    </source>
</reference>
<keyword evidence="2" id="KW-0833">Ubl conjugation pathway</keyword>
<feature type="region of interest" description="Disordered" evidence="5">
    <location>
        <begin position="52"/>
        <end position="96"/>
    </location>
</feature>
<dbReference type="Proteomes" id="UP000827549">
    <property type="component" value="Chromosome 4"/>
</dbReference>
<dbReference type="GeneID" id="87809554"/>
<accession>A0AAF0YBA3</accession>
<dbReference type="Gene3D" id="2.130.10.10">
    <property type="entry name" value="YVTN repeat-like/Quinoprotein amine dehydrogenase"/>
    <property type="match status" value="2"/>
</dbReference>
<feature type="repeat" description="WD" evidence="4">
    <location>
        <begin position="255"/>
        <end position="296"/>
    </location>
</feature>
<protein>
    <submittedName>
        <fullName evidence="6">Denticleless</fullName>
    </submittedName>
</protein>
<dbReference type="InterPro" id="IPR036322">
    <property type="entry name" value="WD40_repeat_dom_sf"/>
</dbReference>
<dbReference type="RefSeq" id="XP_062628879.1">
    <property type="nucleotide sequence ID" value="XM_062772895.1"/>
</dbReference>
<gene>
    <name evidence="6" type="primary">dtl</name>
    <name evidence="6" type="ORF">LOC62_04G006330</name>
</gene>
<dbReference type="AlphaFoldDB" id="A0AAF0YBA3"/>
<evidence type="ECO:0000256" key="4">
    <source>
        <dbReference type="PROSITE-ProRule" id="PRU00221"/>
    </source>
</evidence>
<dbReference type="PANTHER" id="PTHR22852">
    <property type="entry name" value="LETHAL 2 DENTICLELESS PROTEIN RETINOIC ACID-REGULATED NUCLEAR MATRIX-ASSOCIATED PROTEIN"/>
    <property type="match status" value="1"/>
</dbReference>
<dbReference type="GO" id="GO:0005634">
    <property type="term" value="C:nucleus"/>
    <property type="evidence" value="ECO:0007669"/>
    <property type="project" value="TreeGrafter"/>
</dbReference>
<dbReference type="PROSITE" id="PS50082">
    <property type="entry name" value="WD_REPEATS_2"/>
    <property type="match status" value="1"/>
</dbReference>
<evidence type="ECO:0000256" key="2">
    <source>
        <dbReference type="ARBA" id="ARBA00022786"/>
    </source>
</evidence>
<evidence type="ECO:0000256" key="5">
    <source>
        <dbReference type="SAM" id="MobiDB-lite"/>
    </source>
</evidence>
<keyword evidence="7" id="KW-1185">Reference proteome</keyword>
<dbReference type="GO" id="GO:0043161">
    <property type="term" value="P:proteasome-mediated ubiquitin-dependent protein catabolic process"/>
    <property type="evidence" value="ECO:0007669"/>
    <property type="project" value="TreeGrafter"/>
</dbReference>
<name>A0AAF0YBA3_9TREE</name>
<keyword evidence="4" id="KW-0853">WD repeat</keyword>
<evidence type="ECO:0000256" key="3">
    <source>
        <dbReference type="ARBA" id="ARBA00038344"/>
    </source>
</evidence>
<proteinExistence type="inferred from homology"/>
<evidence type="ECO:0000313" key="7">
    <source>
        <dbReference type="Proteomes" id="UP000827549"/>
    </source>
</evidence>